<keyword evidence="3" id="KW-1185">Reference proteome</keyword>
<feature type="region of interest" description="Disordered" evidence="1">
    <location>
        <begin position="1"/>
        <end position="20"/>
    </location>
</feature>
<sequence length="75" mass="7785">MERTTRGADRGAADGGFFGPWASRAVPTSAASRSTSPPAAYFAGDWLSHTIAAQHVAFESARKAVSALHARVPTA</sequence>
<accession>A0ABM7FLV9</accession>
<evidence type="ECO:0000313" key="3">
    <source>
        <dbReference type="Proteomes" id="UP001321542"/>
    </source>
</evidence>
<reference evidence="2 3" key="2">
    <citation type="journal article" date="2023" name="ChemBioChem">
        <title>Acyltransferase Domain Exchange between Two Independent Type I Polyketide Synthases in the Same Producer Strain of Macrolide Antibiotics.</title>
        <authorList>
            <person name="Kudo F."/>
            <person name="Kishikawa K."/>
            <person name="Tsuboi K."/>
            <person name="Kido T."/>
            <person name="Usui T."/>
            <person name="Hashimoto J."/>
            <person name="Shin-Ya K."/>
            <person name="Miyanaga A."/>
            <person name="Eguchi T."/>
        </authorList>
    </citation>
    <scope>NUCLEOTIDE SEQUENCE [LARGE SCALE GENOMIC DNA]</scope>
    <source>
        <strain evidence="2 3">A-8890</strain>
    </source>
</reference>
<evidence type="ECO:0000313" key="2">
    <source>
        <dbReference type="EMBL" id="BBC37329.1"/>
    </source>
</evidence>
<reference evidence="2 3" key="1">
    <citation type="journal article" date="2010" name="ChemBioChem">
        <title>Cloning and characterization of the biosynthetic gene cluster of 16-membered macrolide antibiotic FD-891: involvement of a dual functional cytochrome P450 monooxygenase catalyzing epoxidation and hydroxylation.</title>
        <authorList>
            <person name="Kudo F."/>
            <person name="Motegi A."/>
            <person name="Mizoue K."/>
            <person name="Eguchi T."/>
        </authorList>
    </citation>
    <scope>NUCLEOTIDE SEQUENCE [LARGE SCALE GENOMIC DNA]</scope>
    <source>
        <strain evidence="2 3">A-8890</strain>
    </source>
</reference>
<dbReference type="Proteomes" id="UP001321542">
    <property type="component" value="Chromosome"/>
</dbReference>
<organism evidence="2 3">
    <name type="scientific">Streptomyces graminofaciens</name>
    <dbReference type="NCBI Taxonomy" id="68212"/>
    <lineage>
        <taxon>Bacteria</taxon>
        <taxon>Bacillati</taxon>
        <taxon>Actinomycetota</taxon>
        <taxon>Actinomycetes</taxon>
        <taxon>Kitasatosporales</taxon>
        <taxon>Streptomycetaceae</taxon>
        <taxon>Streptomyces</taxon>
    </lineage>
</organism>
<dbReference type="InterPro" id="IPR036188">
    <property type="entry name" value="FAD/NAD-bd_sf"/>
</dbReference>
<proteinExistence type="predicted"/>
<gene>
    <name evidence="2" type="ORF">SGFS_086230</name>
</gene>
<dbReference type="Gene3D" id="3.50.50.60">
    <property type="entry name" value="FAD/NAD(P)-binding domain"/>
    <property type="match status" value="1"/>
</dbReference>
<evidence type="ECO:0008006" key="4">
    <source>
        <dbReference type="Google" id="ProtNLM"/>
    </source>
</evidence>
<name>A0ABM7FLV9_9ACTN</name>
<dbReference type="RefSeq" id="WP_286257629.1">
    <property type="nucleotide sequence ID" value="NZ_AP018448.1"/>
</dbReference>
<feature type="compositionally biased region" description="Basic and acidic residues" evidence="1">
    <location>
        <begin position="1"/>
        <end position="12"/>
    </location>
</feature>
<protein>
    <recommendedName>
        <fullName evidence="4">Amine oxidase domain-containing protein</fullName>
    </recommendedName>
</protein>
<dbReference type="EMBL" id="AP018448">
    <property type="protein sequence ID" value="BBC37329.1"/>
    <property type="molecule type" value="Genomic_DNA"/>
</dbReference>
<evidence type="ECO:0000256" key="1">
    <source>
        <dbReference type="SAM" id="MobiDB-lite"/>
    </source>
</evidence>